<keyword evidence="3" id="KW-1185">Reference proteome</keyword>
<protein>
    <submittedName>
        <fullName evidence="2">Uncharacterized protein</fullName>
    </submittedName>
</protein>
<proteinExistence type="predicted"/>
<feature type="transmembrane region" description="Helical" evidence="1">
    <location>
        <begin position="365"/>
        <end position="383"/>
    </location>
</feature>
<dbReference type="EMBL" id="LNIX01000005">
    <property type="protein sequence ID" value="OXA54048.1"/>
    <property type="molecule type" value="Genomic_DNA"/>
</dbReference>
<dbReference type="OrthoDB" id="8299208at2759"/>
<dbReference type="Proteomes" id="UP000198287">
    <property type="component" value="Unassembled WGS sequence"/>
</dbReference>
<keyword evidence="1" id="KW-0812">Transmembrane</keyword>
<evidence type="ECO:0000256" key="1">
    <source>
        <dbReference type="SAM" id="Phobius"/>
    </source>
</evidence>
<feature type="transmembrane region" description="Helical" evidence="1">
    <location>
        <begin position="671"/>
        <end position="691"/>
    </location>
</feature>
<dbReference type="AlphaFoldDB" id="A0A226E9R6"/>
<keyword evidence="1" id="KW-1133">Transmembrane helix</keyword>
<organism evidence="2 3">
    <name type="scientific">Folsomia candida</name>
    <name type="common">Springtail</name>
    <dbReference type="NCBI Taxonomy" id="158441"/>
    <lineage>
        <taxon>Eukaryota</taxon>
        <taxon>Metazoa</taxon>
        <taxon>Ecdysozoa</taxon>
        <taxon>Arthropoda</taxon>
        <taxon>Hexapoda</taxon>
        <taxon>Collembola</taxon>
        <taxon>Entomobryomorpha</taxon>
        <taxon>Isotomoidea</taxon>
        <taxon>Isotomidae</taxon>
        <taxon>Proisotominae</taxon>
        <taxon>Folsomia</taxon>
    </lineage>
</organism>
<evidence type="ECO:0000313" key="2">
    <source>
        <dbReference type="EMBL" id="OXA54048.1"/>
    </source>
</evidence>
<comment type="caution">
    <text evidence="2">The sequence shown here is derived from an EMBL/GenBank/DDBJ whole genome shotgun (WGS) entry which is preliminary data.</text>
</comment>
<feature type="transmembrane region" description="Helical" evidence="1">
    <location>
        <begin position="426"/>
        <end position="444"/>
    </location>
</feature>
<accession>A0A226E9R6</accession>
<keyword evidence="1" id="KW-0472">Membrane</keyword>
<evidence type="ECO:0000313" key="3">
    <source>
        <dbReference type="Proteomes" id="UP000198287"/>
    </source>
</evidence>
<sequence length="697" mass="82037">MRTLSFPNLNFVELITSFVFMAVISLQEAHTSLNSVLEIFSHCTLIVKFTTNKTNFIPLHPILIHVEDFGKLVPERYSGNPAKFLFKNVSFTRRLQQPKFCWSYIFPDMGDNFLLPNLINSPIFPRILGSTYPVHLIWIISPDHEKATKEMETIYEKILSMREDIISLGSRELYFVQPCLNETNVQFYHLNRYHHPNATLYTQIFPKFQKFTKIMCNLTFKIECFQSIENITDKIALAFNKFSWIYINWLDLTHFSYNFSQEFVNMQEKYFRHGQILNWIKVANQSESLDDFVAYTIFSETLFNMTIPSEIIFKNVYLFFGRRRYGNVVNSHQVVITGSRSYNFLSCYGINKENSYKVFTDPFDVYIWVFILTTVLILTMISAMTMSNRDQQSNIDVFIITVAVMLEISFPSTIKKVISSKIKYLFWLWVCCCVILTSVYKDGFTTEVMLPYKRTPSWKYIYDLEEQGFQFFLPLKPDVKQFYDSYSSGRLLYKFIAFEFSDETTTAASYTENLPRLLGYKKFAESLLGPTWRENLYDGKNTTQNWKVLHYKWPSHVYPNLSRCDEKLAYVDEKGNIKDIIPYLNDNKDGRVFMSGTDDDFFLTQYAIKIDPIPRGNFVLNRVKYLMVSGIYDWWEGWFKRTRPKKLFPYYANWTGPNVGALEKLDFGSKFLTTLRIWGVCCAICGVVWVMEFVEIK</sequence>
<name>A0A226E9R6_FOLCA</name>
<gene>
    <name evidence="2" type="ORF">Fcan01_10672</name>
</gene>
<reference evidence="2 3" key="1">
    <citation type="submission" date="2015-12" db="EMBL/GenBank/DDBJ databases">
        <title>The genome of Folsomia candida.</title>
        <authorList>
            <person name="Faddeeva A."/>
            <person name="Derks M.F."/>
            <person name="Anvar Y."/>
            <person name="Smit S."/>
            <person name="Van Straalen N."/>
            <person name="Roelofs D."/>
        </authorList>
    </citation>
    <scope>NUCLEOTIDE SEQUENCE [LARGE SCALE GENOMIC DNA]</scope>
    <source>
        <strain evidence="2 3">VU population</strain>
        <tissue evidence="2">Whole body</tissue>
    </source>
</reference>